<evidence type="ECO:0000313" key="1">
    <source>
        <dbReference type="EMBL" id="JAD35014.1"/>
    </source>
</evidence>
<dbReference type="AlphaFoldDB" id="A0A0A8Z6J8"/>
<sequence length="33" mass="3704">MIVCPFKVQILHEMHSASKASSSTQIIPLLHEK</sequence>
<name>A0A0A8Z6J8_ARUDO</name>
<protein>
    <submittedName>
        <fullName evidence="1">Uncharacterized protein</fullName>
    </submittedName>
</protein>
<accession>A0A0A8Z6J8</accession>
<dbReference type="EMBL" id="GBRH01262881">
    <property type="protein sequence ID" value="JAD35014.1"/>
    <property type="molecule type" value="Transcribed_RNA"/>
</dbReference>
<proteinExistence type="predicted"/>
<reference evidence="1" key="2">
    <citation type="journal article" date="2015" name="Data Brief">
        <title>Shoot transcriptome of the giant reed, Arundo donax.</title>
        <authorList>
            <person name="Barrero R.A."/>
            <person name="Guerrero F.D."/>
            <person name="Moolhuijzen P."/>
            <person name="Goolsby J.A."/>
            <person name="Tidwell J."/>
            <person name="Bellgard S.E."/>
            <person name="Bellgard M.I."/>
        </authorList>
    </citation>
    <scope>NUCLEOTIDE SEQUENCE</scope>
    <source>
        <tissue evidence="1">Shoot tissue taken approximately 20 cm above the soil surface</tissue>
    </source>
</reference>
<organism evidence="1">
    <name type="scientific">Arundo donax</name>
    <name type="common">Giant reed</name>
    <name type="synonym">Donax arundinaceus</name>
    <dbReference type="NCBI Taxonomy" id="35708"/>
    <lineage>
        <taxon>Eukaryota</taxon>
        <taxon>Viridiplantae</taxon>
        <taxon>Streptophyta</taxon>
        <taxon>Embryophyta</taxon>
        <taxon>Tracheophyta</taxon>
        <taxon>Spermatophyta</taxon>
        <taxon>Magnoliopsida</taxon>
        <taxon>Liliopsida</taxon>
        <taxon>Poales</taxon>
        <taxon>Poaceae</taxon>
        <taxon>PACMAD clade</taxon>
        <taxon>Arundinoideae</taxon>
        <taxon>Arundineae</taxon>
        <taxon>Arundo</taxon>
    </lineage>
</organism>
<reference evidence="1" key="1">
    <citation type="submission" date="2014-09" db="EMBL/GenBank/DDBJ databases">
        <authorList>
            <person name="Magalhaes I.L.F."/>
            <person name="Oliveira U."/>
            <person name="Santos F.R."/>
            <person name="Vidigal T.H.D.A."/>
            <person name="Brescovit A.D."/>
            <person name="Santos A.J."/>
        </authorList>
    </citation>
    <scope>NUCLEOTIDE SEQUENCE</scope>
    <source>
        <tissue evidence="1">Shoot tissue taken approximately 20 cm above the soil surface</tissue>
    </source>
</reference>